<sequence>MQTVQVGEFKARFSEIIEAVRAGETVVVSYGRRRENVAALIPFSQLPAAEPRLLGVLAGQASATFAPDFEISEENLLRA</sequence>
<evidence type="ECO:0000256" key="1">
    <source>
        <dbReference type="ARBA" id="ARBA00009981"/>
    </source>
</evidence>
<name>A0A9D7FG68_9RHOO</name>
<comment type="caution">
    <text evidence="2">The sequence shown here is derived from an EMBL/GenBank/DDBJ whole genome shotgun (WGS) entry which is preliminary data.</text>
</comment>
<dbReference type="SUPFAM" id="SSF143120">
    <property type="entry name" value="YefM-like"/>
    <property type="match status" value="1"/>
</dbReference>
<dbReference type="InterPro" id="IPR036165">
    <property type="entry name" value="YefM-like_sf"/>
</dbReference>
<evidence type="ECO:0000313" key="2">
    <source>
        <dbReference type="EMBL" id="MBK7423689.1"/>
    </source>
</evidence>
<comment type="similarity">
    <text evidence="1">Belongs to the phD/YefM antitoxin family.</text>
</comment>
<reference evidence="2" key="1">
    <citation type="submission" date="2020-10" db="EMBL/GenBank/DDBJ databases">
        <title>Connecting structure to function with the recovery of over 1000 high-quality activated sludge metagenome-assembled genomes encoding full-length rRNA genes using long-read sequencing.</title>
        <authorList>
            <person name="Singleton C.M."/>
            <person name="Petriglieri F."/>
            <person name="Kristensen J.M."/>
            <person name="Kirkegaard R.H."/>
            <person name="Michaelsen T.Y."/>
            <person name="Andersen M.H."/>
            <person name="Karst S.M."/>
            <person name="Dueholm M.S."/>
            <person name="Nielsen P.H."/>
            <person name="Albertsen M."/>
        </authorList>
    </citation>
    <scope>NUCLEOTIDE SEQUENCE</scope>
    <source>
        <strain evidence="2">EsbW_18-Q3-R4-48_MAXAC.044</strain>
    </source>
</reference>
<gene>
    <name evidence="2" type="ORF">IPJ48_11635</name>
</gene>
<dbReference type="NCBIfam" id="TIGR01552">
    <property type="entry name" value="phd_fam"/>
    <property type="match status" value="1"/>
</dbReference>
<evidence type="ECO:0000313" key="3">
    <source>
        <dbReference type="Proteomes" id="UP000886602"/>
    </source>
</evidence>
<dbReference type="Proteomes" id="UP000886602">
    <property type="component" value="Unassembled WGS sequence"/>
</dbReference>
<dbReference type="AlphaFoldDB" id="A0A9D7FG68"/>
<protein>
    <submittedName>
        <fullName evidence="2">Type II toxin-antitoxin system prevent-host-death family antitoxin</fullName>
    </submittedName>
</protein>
<accession>A0A9D7FG68</accession>
<dbReference type="Gene3D" id="3.40.1620.10">
    <property type="entry name" value="YefM-like domain"/>
    <property type="match status" value="1"/>
</dbReference>
<dbReference type="EMBL" id="JADJNC010000017">
    <property type="protein sequence ID" value="MBK7423689.1"/>
    <property type="molecule type" value="Genomic_DNA"/>
</dbReference>
<organism evidence="2 3">
    <name type="scientific">Candidatus Propionivibrio dominans</name>
    <dbReference type="NCBI Taxonomy" id="2954373"/>
    <lineage>
        <taxon>Bacteria</taxon>
        <taxon>Pseudomonadati</taxon>
        <taxon>Pseudomonadota</taxon>
        <taxon>Betaproteobacteria</taxon>
        <taxon>Rhodocyclales</taxon>
        <taxon>Rhodocyclaceae</taxon>
        <taxon>Propionivibrio</taxon>
    </lineage>
</organism>
<proteinExistence type="inferred from homology"/>